<proteinExistence type="predicted"/>
<sequence length="570" mass="63360">MPVEEVVNPHPQGLAGTVTDGCAVRVISIYSVPWHYSGDRVRDLSPALDLGPLSEDYKLYREQLPRLLSNEPFGGDAVAKSLALPQPPAGVTFTKSEAMIFALPSNQVVVAALFSFATESLVGPEKAAGVRAITAVLEQCIRGDITVRSGTGERIPLAEHIHRTLPDPTPRRRPDRDREALNQAANVLLPERHQLVFVGPRGEPSEQPDDDVVNEIVYRETPPYSEEFSRPQRPEQLNLTRDDRSLMGVVTPYVSLLWNHQVQVEDSIYLSTVHAVGTATTFRQIWRDSYRQVRKFRLTEQAQEVGVQTRDALEALADKLGNLEFDLTFSVEFPLMRIETFHTALYEAMDLSGQAQALSQMFGQLSGSLRSEITAIDVRERRRDDGRQKWNAFAAGVLSLIGVSVGFVIAFLGVNTTQVPTEPKPLSMWDPKFASVYLVAGLFAVVPVFLIAFPYLRSWTERRRDRWPLVLGAVLLLAGAGLAVGAYFVDRDSGRTLVIDAIMKSVGLLGGLLGASLLGSWLWANRIRSWWRKRREQTREQRAAERQARPTSPAELRAAATTGWSRSIAD</sequence>
<keyword evidence="2" id="KW-0812">Transmembrane</keyword>
<reference evidence="3 4" key="1">
    <citation type="submission" date="2024-09" db="EMBL/GenBank/DDBJ databases">
        <authorList>
            <person name="Sun Q."/>
            <person name="Mori K."/>
        </authorList>
    </citation>
    <scope>NUCLEOTIDE SEQUENCE [LARGE SCALE GENOMIC DNA]</scope>
    <source>
        <strain evidence="3 4">TBRC 2205</strain>
    </source>
</reference>
<dbReference type="Proteomes" id="UP001589894">
    <property type="component" value="Unassembled WGS sequence"/>
</dbReference>
<dbReference type="EMBL" id="JBHLUE010000004">
    <property type="protein sequence ID" value="MFC0564217.1"/>
    <property type="molecule type" value="Genomic_DNA"/>
</dbReference>
<accession>A0ABV6NVD4</accession>
<dbReference type="RefSeq" id="WP_377337161.1">
    <property type="nucleotide sequence ID" value="NZ_JBHLUE010000004.1"/>
</dbReference>
<feature type="region of interest" description="Disordered" evidence="1">
    <location>
        <begin position="541"/>
        <end position="570"/>
    </location>
</feature>
<organism evidence="3 4">
    <name type="scientific">Plantactinospora siamensis</name>
    <dbReference type="NCBI Taxonomy" id="555372"/>
    <lineage>
        <taxon>Bacteria</taxon>
        <taxon>Bacillati</taxon>
        <taxon>Actinomycetota</taxon>
        <taxon>Actinomycetes</taxon>
        <taxon>Micromonosporales</taxon>
        <taxon>Micromonosporaceae</taxon>
        <taxon>Plantactinospora</taxon>
    </lineage>
</organism>
<comment type="caution">
    <text evidence="3">The sequence shown here is derived from an EMBL/GenBank/DDBJ whole genome shotgun (WGS) entry which is preliminary data.</text>
</comment>
<feature type="transmembrane region" description="Helical" evidence="2">
    <location>
        <begin position="501"/>
        <end position="524"/>
    </location>
</feature>
<name>A0ABV6NVD4_9ACTN</name>
<keyword evidence="2" id="KW-0472">Membrane</keyword>
<evidence type="ECO:0000313" key="3">
    <source>
        <dbReference type="EMBL" id="MFC0564217.1"/>
    </source>
</evidence>
<keyword evidence="2" id="KW-1133">Transmembrane helix</keyword>
<evidence type="ECO:0000256" key="1">
    <source>
        <dbReference type="SAM" id="MobiDB-lite"/>
    </source>
</evidence>
<evidence type="ECO:0000256" key="2">
    <source>
        <dbReference type="SAM" id="Phobius"/>
    </source>
</evidence>
<feature type="transmembrane region" description="Helical" evidence="2">
    <location>
        <begin position="468"/>
        <end position="489"/>
    </location>
</feature>
<keyword evidence="4" id="KW-1185">Reference proteome</keyword>
<evidence type="ECO:0000313" key="4">
    <source>
        <dbReference type="Proteomes" id="UP001589894"/>
    </source>
</evidence>
<protein>
    <submittedName>
        <fullName evidence="3">Uncharacterized protein</fullName>
    </submittedName>
</protein>
<feature type="transmembrane region" description="Helical" evidence="2">
    <location>
        <begin position="390"/>
        <end position="414"/>
    </location>
</feature>
<gene>
    <name evidence="3" type="ORF">ACFFHU_08565</name>
</gene>
<feature type="transmembrane region" description="Helical" evidence="2">
    <location>
        <begin position="434"/>
        <end position="456"/>
    </location>
</feature>